<gene>
    <name evidence="10" type="ORF">A2988_03195</name>
</gene>
<dbReference type="PANTHER" id="PTHR30012:SF0">
    <property type="entry name" value="TYPE II SECRETION SYSTEM PROTEIN F-RELATED"/>
    <property type="match status" value="1"/>
</dbReference>
<dbReference type="InterPro" id="IPR042094">
    <property type="entry name" value="T2SS_GspF_sf"/>
</dbReference>
<comment type="subcellular location">
    <subcellularLocation>
        <location evidence="1">Cell inner membrane</location>
        <topology evidence="1">Multi-pass membrane protein</topology>
    </subcellularLocation>
</comment>
<accession>A0A1F5BVA0</accession>
<keyword evidence="5 8" id="KW-0812">Transmembrane</keyword>
<reference evidence="10 11" key="1">
    <citation type="journal article" date="2016" name="Nat. Commun.">
        <title>Thousands of microbial genomes shed light on interconnected biogeochemical processes in an aquifer system.</title>
        <authorList>
            <person name="Anantharaman K."/>
            <person name="Brown C.T."/>
            <person name="Hug L.A."/>
            <person name="Sharon I."/>
            <person name="Castelle C.J."/>
            <person name="Probst A.J."/>
            <person name="Thomas B.C."/>
            <person name="Singh A."/>
            <person name="Wilkins M.J."/>
            <person name="Karaoz U."/>
            <person name="Brodie E.L."/>
            <person name="Williams K.H."/>
            <person name="Hubbard S.S."/>
            <person name="Banfield J.F."/>
        </authorList>
    </citation>
    <scope>NUCLEOTIDE SEQUENCE [LARGE SCALE GENOMIC DNA]</scope>
</reference>
<feature type="transmembrane region" description="Helical" evidence="8">
    <location>
        <begin position="220"/>
        <end position="239"/>
    </location>
</feature>
<dbReference type="InterPro" id="IPR003004">
    <property type="entry name" value="GspF/PilC"/>
</dbReference>
<keyword evidence="7 8" id="KW-0472">Membrane</keyword>
<dbReference type="EMBL" id="MEYS01000001">
    <property type="protein sequence ID" value="OGD34498.1"/>
    <property type="molecule type" value="Genomic_DNA"/>
</dbReference>
<evidence type="ECO:0000259" key="9">
    <source>
        <dbReference type="Pfam" id="PF00482"/>
    </source>
</evidence>
<keyword evidence="3" id="KW-1003">Cell membrane</keyword>
<dbReference type="STRING" id="1797298.A2988_03195"/>
<feature type="domain" description="Type II secretion system protein GspF" evidence="9">
    <location>
        <begin position="67"/>
        <end position="190"/>
    </location>
</feature>
<feature type="transmembrane region" description="Helical" evidence="8">
    <location>
        <begin position="374"/>
        <end position="395"/>
    </location>
</feature>
<dbReference type="Gene3D" id="1.20.81.30">
    <property type="entry name" value="Type II secretion system (T2SS), domain F"/>
    <property type="match status" value="2"/>
</dbReference>
<name>A0A1F5BVA0_9BACT</name>
<dbReference type="AlphaFoldDB" id="A0A1F5BVA0"/>
<evidence type="ECO:0000256" key="2">
    <source>
        <dbReference type="ARBA" id="ARBA00005745"/>
    </source>
</evidence>
<evidence type="ECO:0000256" key="4">
    <source>
        <dbReference type="ARBA" id="ARBA00022519"/>
    </source>
</evidence>
<evidence type="ECO:0000256" key="7">
    <source>
        <dbReference type="ARBA" id="ARBA00023136"/>
    </source>
</evidence>
<comment type="similarity">
    <text evidence="2">Belongs to the GSP F family.</text>
</comment>
<keyword evidence="6 8" id="KW-1133">Transmembrane helix</keyword>
<dbReference type="FunFam" id="1.20.81.30:FF:000001">
    <property type="entry name" value="Type II secretion system protein F"/>
    <property type="match status" value="2"/>
</dbReference>
<comment type="caution">
    <text evidence="10">The sequence shown here is derived from an EMBL/GenBank/DDBJ whole genome shotgun (WGS) entry which is preliminary data.</text>
</comment>
<dbReference type="PRINTS" id="PR00812">
    <property type="entry name" value="BCTERIALGSPF"/>
</dbReference>
<evidence type="ECO:0000256" key="3">
    <source>
        <dbReference type="ARBA" id="ARBA00022475"/>
    </source>
</evidence>
<evidence type="ECO:0000313" key="11">
    <source>
        <dbReference type="Proteomes" id="UP000176650"/>
    </source>
</evidence>
<feature type="domain" description="Type II secretion system protein GspF" evidence="9">
    <location>
        <begin position="270"/>
        <end position="393"/>
    </location>
</feature>
<proteinExistence type="inferred from homology"/>
<evidence type="ECO:0000256" key="8">
    <source>
        <dbReference type="SAM" id="Phobius"/>
    </source>
</evidence>
<evidence type="ECO:0000256" key="6">
    <source>
        <dbReference type="ARBA" id="ARBA00022989"/>
    </source>
</evidence>
<dbReference type="Proteomes" id="UP000176650">
    <property type="component" value="Unassembled WGS sequence"/>
</dbReference>
<evidence type="ECO:0000313" key="10">
    <source>
        <dbReference type="EMBL" id="OGD34498.1"/>
    </source>
</evidence>
<protein>
    <recommendedName>
        <fullName evidence="9">Type II secretion system protein GspF domain-containing protein</fullName>
    </recommendedName>
</protein>
<evidence type="ECO:0000256" key="5">
    <source>
        <dbReference type="ARBA" id="ARBA00022692"/>
    </source>
</evidence>
<dbReference type="Pfam" id="PF00482">
    <property type="entry name" value="T2SSF"/>
    <property type="match status" value="2"/>
</dbReference>
<sequence length="401" mass="43532">MDGQVKSGVLAAKDKVELAHLLRAQGYMLTLAQEEGEAGAASAGAANRFIGKITGFRGISLIDKIMFTRNLAVMIGAGLAINRALAVLAEQTENKKFKDIIAQVATGIQGGKSFADCIGRHPAAFSEIYVAMIRIGETAGNLESVLNGLADQMKKDYDVVSRVRGALMYPGVIFTVMIIIGYLMMILVVPKLTATFKDLGADLPASTAFVIFLSDFMLNYWYLAVGGAAAFIWGLRAALKTPWGKKNFDALILKMPVIKGLSQKMNSARFCRTLGILIDSGVPIVKALEILSKTLSNHFFSESLVTASSEIQKGRTLYESLRRYGKLYPPLVTQMIAVGEETGSLTKVLSRLADFYEDEVNNLTKNMSTIIEPVMMVFIGAAVGFFALSMITPMYSVMDNI</sequence>
<evidence type="ECO:0000256" key="1">
    <source>
        <dbReference type="ARBA" id="ARBA00004429"/>
    </source>
</evidence>
<feature type="transmembrane region" description="Helical" evidence="8">
    <location>
        <begin position="167"/>
        <end position="189"/>
    </location>
</feature>
<organism evidence="10 11">
    <name type="scientific">Candidatus Azambacteria bacterium RIFCSPLOWO2_01_FULL_46_25</name>
    <dbReference type="NCBI Taxonomy" id="1797298"/>
    <lineage>
        <taxon>Bacteria</taxon>
        <taxon>Candidatus Azamiibacteriota</taxon>
    </lineage>
</organism>
<dbReference type="GO" id="GO:0005886">
    <property type="term" value="C:plasma membrane"/>
    <property type="evidence" value="ECO:0007669"/>
    <property type="project" value="UniProtKB-SubCell"/>
</dbReference>
<dbReference type="PANTHER" id="PTHR30012">
    <property type="entry name" value="GENERAL SECRETION PATHWAY PROTEIN"/>
    <property type="match status" value="1"/>
</dbReference>
<keyword evidence="4" id="KW-0997">Cell inner membrane</keyword>
<dbReference type="InterPro" id="IPR018076">
    <property type="entry name" value="T2SS_GspF_dom"/>
</dbReference>